<dbReference type="PATRIC" id="fig|1423735.3.peg.968"/>
<evidence type="ECO:0000313" key="3">
    <source>
        <dbReference type="Proteomes" id="UP000051315"/>
    </source>
</evidence>
<keyword evidence="3" id="KW-1185">Reference proteome</keyword>
<protein>
    <submittedName>
        <fullName evidence="2">Uncharacterized protein</fullName>
    </submittedName>
</protein>
<keyword evidence="1" id="KW-0812">Transmembrane</keyword>
<evidence type="ECO:0000256" key="1">
    <source>
        <dbReference type="SAM" id="Phobius"/>
    </source>
</evidence>
<feature type="transmembrane region" description="Helical" evidence="1">
    <location>
        <begin position="52"/>
        <end position="71"/>
    </location>
</feature>
<proteinExistence type="predicted"/>
<dbReference type="Proteomes" id="UP000051315">
    <property type="component" value="Unassembled WGS sequence"/>
</dbReference>
<keyword evidence="1" id="KW-0472">Membrane</keyword>
<comment type="caution">
    <text evidence="2">The sequence shown here is derived from an EMBL/GenBank/DDBJ whole genome shotgun (WGS) entry which is preliminary data.</text>
</comment>
<gene>
    <name evidence="2" type="ORF">FC15_GL000930</name>
</gene>
<keyword evidence="1" id="KW-1133">Transmembrane helix</keyword>
<name>A0A0R1WFU6_9LACO</name>
<feature type="transmembrane region" description="Helical" evidence="1">
    <location>
        <begin position="83"/>
        <end position="104"/>
    </location>
</feature>
<organism evidence="2 3">
    <name type="scientific">Lapidilactobacillus concavus DSM 17758</name>
    <dbReference type="NCBI Taxonomy" id="1423735"/>
    <lineage>
        <taxon>Bacteria</taxon>
        <taxon>Bacillati</taxon>
        <taxon>Bacillota</taxon>
        <taxon>Bacilli</taxon>
        <taxon>Lactobacillales</taxon>
        <taxon>Lactobacillaceae</taxon>
        <taxon>Lapidilactobacillus</taxon>
    </lineage>
</organism>
<sequence>MITGGFFTTLFQAVVVGIIAYSYGNQGMSQTAASKAIGQEVDVKTEKLTLKIFSTVQLVTFVLSLIFYLTFNHNFVWELMTVFSLSSWGVFAMIQIIAGVTLAIKKSK</sequence>
<dbReference type="AlphaFoldDB" id="A0A0R1WFU6"/>
<accession>A0A0R1WFU6</accession>
<dbReference type="EMBL" id="AZFX01000003">
    <property type="protein sequence ID" value="KRM13763.1"/>
    <property type="molecule type" value="Genomic_DNA"/>
</dbReference>
<evidence type="ECO:0000313" key="2">
    <source>
        <dbReference type="EMBL" id="KRM13763.1"/>
    </source>
</evidence>
<feature type="transmembrane region" description="Helical" evidence="1">
    <location>
        <begin position="6"/>
        <end position="24"/>
    </location>
</feature>
<reference evidence="2 3" key="1">
    <citation type="journal article" date="2015" name="Genome Announc.">
        <title>Expanding the biotechnology potential of lactobacilli through comparative genomics of 213 strains and associated genera.</title>
        <authorList>
            <person name="Sun Z."/>
            <person name="Harris H.M."/>
            <person name="McCann A."/>
            <person name="Guo C."/>
            <person name="Argimon S."/>
            <person name="Zhang W."/>
            <person name="Yang X."/>
            <person name="Jeffery I.B."/>
            <person name="Cooney J.C."/>
            <person name="Kagawa T.F."/>
            <person name="Liu W."/>
            <person name="Song Y."/>
            <person name="Salvetti E."/>
            <person name="Wrobel A."/>
            <person name="Rasinkangas P."/>
            <person name="Parkhill J."/>
            <person name="Rea M.C."/>
            <person name="O'Sullivan O."/>
            <person name="Ritari J."/>
            <person name="Douillard F.P."/>
            <person name="Paul Ross R."/>
            <person name="Yang R."/>
            <person name="Briner A.E."/>
            <person name="Felis G.E."/>
            <person name="de Vos W.M."/>
            <person name="Barrangou R."/>
            <person name="Klaenhammer T.R."/>
            <person name="Caufield P.W."/>
            <person name="Cui Y."/>
            <person name="Zhang H."/>
            <person name="O'Toole P.W."/>
        </authorList>
    </citation>
    <scope>NUCLEOTIDE SEQUENCE [LARGE SCALE GENOMIC DNA]</scope>
    <source>
        <strain evidence="2 3">DSM 17758</strain>
    </source>
</reference>